<dbReference type="SMART" id="SM01362">
    <property type="entry name" value="DUF663"/>
    <property type="match status" value="1"/>
</dbReference>
<evidence type="ECO:0000313" key="3">
    <source>
        <dbReference type="EMBL" id="GEZ16222.1"/>
    </source>
</evidence>
<dbReference type="GO" id="GO:0000479">
    <property type="term" value="P:endonucleolytic cleavage of tricistronic rRNA transcript (SSU-rRNA, 5.8S rRNA, LSU-rRNA)"/>
    <property type="evidence" value="ECO:0007669"/>
    <property type="project" value="TreeGrafter"/>
</dbReference>
<sequence>MYNGSESPDEDDDKNKKGKENGQPIEGGFLDKLKEEAELQRQRNIAELEDLDETTRIDVEGYRTYRTGTYLRLEIHNVPYEMIEHFDPCHPILAGGIGLSEENVGYMQARFKKHRWHKKVLKTKDPIIVSIGWGRYQTLPIYATEEVNGRLRMLKYTHQHMHCIAKFWGPLAPPNTGVVAVQNLSNSQASFRMRVVLEFNHSSKIVKTIKLTGEPCKIYKKTALIKKMFNSDLEIARFEGASVRTVSGIRGQVKKAGKIELGNKPKKMGGQPEDGIARVEERV</sequence>
<dbReference type="GO" id="GO:0005525">
    <property type="term" value="F:GTP binding"/>
    <property type="evidence" value="ECO:0007669"/>
    <property type="project" value="TreeGrafter"/>
</dbReference>
<dbReference type="EMBL" id="BKCJ010247429">
    <property type="protein sequence ID" value="GEZ16222.1"/>
    <property type="molecule type" value="Genomic_DNA"/>
</dbReference>
<dbReference type="PANTHER" id="PTHR12858">
    <property type="entry name" value="RIBOSOME BIOGENESIS PROTEIN"/>
    <property type="match status" value="1"/>
</dbReference>
<dbReference type="GO" id="GO:0000462">
    <property type="term" value="P:maturation of SSU-rRNA from tricistronic rRNA transcript (SSU-rRNA, 5.8S rRNA, LSU-rRNA)"/>
    <property type="evidence" value="ECO:0007669"/>
    <property type="project" value="TreeGrafter"/>
</dbReference>
<dbReference type="Pfam" id="PF04950">
    <property type="entry name" value="RIBIOP_C"/>
    <property type="match status" value="1"/>
</dbReference>
<comment type="caution">
    <text evidence="3">The sequence shown here is derived from an EMBL/GenBank/DDBJ whole genome shotgun (WGS) entry which is preliminary data.</text>
</comment>
<dbReference type="AlphaFoldDB" id="A0A699I7U1"/>
<feature type="region of interest" description="Disordered" evidence="1">
    <location>
        <begin position="1"/>
        <end position="31"/>
    </location>
</feature>
<dbReference type="GO" id="GO:0034511">
    <property type="term" value="F:U3 snoRNA binding"/>
    <property type="evidence" value="ECO:0007669"/>
    <property type="project" value="TreeGrafter"/>
</dbReference>
<evidence type="ECO:0000256" key="1">
    <source>
        <dbReference type="SAM" id="MobiDB-lite"/>
    </source>
</evidence>
<dbReference type="PANTHER" id="PTHR12858:SF2">
    <property type="entry name" value="RIBOSOME BIOGENESIS PROTEIN BMS1 HOMOLOG"/>
    <property type="match status" value="1"/>
</dbReference>
<feature type="region of interest" description="Disordered" evidence="1">
    <location>
        <begin position="262"/>
        <end position="283"/>
    </location>
</feature>
<name>A0A699I7U1_TANCI</name>
<dbReference type="GO" id="GO:0030686">
    <property type="term" value="C:90S preribosome"/>
    <property type="evidence" value="ECO:0007669"/>
    <property type="project" value="TreeGrafter"/>
</dbReference>
<dbReference type="InterPro" id="IPR039761">
    <property type="entry name" value="Bms1/Tsr1"/>
</dbReference>
<accession>A0A699I7U1</accession>
<dbReference type="InterPro" id="IPR007034">
    <property type="entry name" value="BMS1_TSR1_C"/>
</dbReference>
<proteinExistence type="predicted"/>
<feature type="domain" description="Ribosome biogenesis protein BMS1/TSR1 C-terminal" evidence="2">
    <location>
        <begin position="3"/>
        <end position="279"/>
    </location>
</feature>
<gene>
    <name evidence="3" type="ORF">Tci_488195</name>
</gene>
<evidence type="ECO:0000259" key="2">
    <source>
        <dbReference type="SMART" id="SM01362"/>
    </source>
</evidence>
<dbReference type="GO" id="GO:0003924">
    <property type="term" value="F:GTPase activity"/>
    <property type="evidence" value="ECO:0007669"/>
    <property type="project" value="TreeGrafter"/>
</dbReference>
<reference evidence="3" key="1">
    <citation type="journal article" date="2019" name="Sci. Rep.">
        <title>Draft genome of Tanacetum cinerariifolium, the natural source of mosquito coil.</title>
        <authorList>
            <person name="Yamashiro T."/>
            <person name="Shiraishi A."/>
            <person name="Satake H."/>
            <person name="Nakayama K."/>
        </authorList>
    </citation>
    <scope>NUCLEOTIDE SEQUENCE</scope>
</reference>
<organism evidence="3">
    <name type="scientific">Tanacetum cinerariifolium</name>
    <name type="common">Dalmatian daisy</name>
    <name type="synonym">Chrysanthemum cinerariifolium</name>
    <dbReference type="NCBI Taxonomy" id="118510"/>
    <lineage>
        <taxon>Eukaryota</taxon>
        <taxon>Viridiplantae</taxon>
        <taxon>Streptophyta</taxon>
        <taxon>Embryophyta</taxon>
        <taxon>Tracheophyta</taxon>
        <taxon>Spermatophyta</taxon>
        <taxon>Magnoliopsida</taxon>
        <taxon>eudicotyledons</taxon>
        <taxon>Gunneridae</taxon>
        <taxon>Pentapetalae</taxon>
        <taxon>asterids</taxon>
        <taxon>campanulids</taxon>
        <taxon>Asterales</taxon>
        <taxon>Asteraceae</taxon>
        <taxon>Asteroideae</taxon>
        <taxon>Anthemideae</taxon>
        <taxon>Anthemidinae</taxon>
        <taxon>Tanacetum</taxon>
    </lineage>
</organism>
<protein>
    <submittedName>
        <fullName evidence="3">Ribosome biogenesis protein BMS1 homolog isoform X1</fullName>
    </submittedName>
</protein>